<proteinExistence type="inferred from homology"/>
<dbReference type="InterPro" id="IPR002347">
    <property type="entry name" value="SDR_fam"/>
</dbReference>
<dbReference type="PRINTS" id="PR00080">
    <property type="entry name" value="SDRFAMILY"/>
</dbReference>
<evidence type="ECO:0000256" key="1">
    <source>
        <dbReference type="ARBA" id="ARBA00006484"/>
    </source>
</evidence>
<dbReference type="PRINTS" id="PR00081">
    <property type="entry name" value="GDHRDH"/>
</dbReference>
<dbReference type="InterPro" id="IPR050259">
    <property type="entry name" value="SDR"/>
</dbReference>
<dbReference type="Gene3D" id="3.40.50.720">
    <property type="entry name" value="NAD(P)-binding Rossmann-like Domain"/>
    <property type="match status" value="1"/>
</dbReference>
<dbReference type="AlphaFoldDB" id="A0A381W236"/>
<gene>
    <name evidence="2" type="ORF">METZ01_LOCUS99398</name>
</gene>
<dbReference type="PANTHER" id="PTHR42879">
    <property type="entry name" value="3-OXOACYL-(ACYL-CARRIER-PROTEIN) REDUCTASE"/>
    <property type="match status" value="1"/>
</dbReference>
<organism evidence="2">
    <name type="scientific">marine metagenome</name>
    <dbReference type="NCBI Taxonomy" id="408172"/>
    <lineage>
        <taxon>unclassified sequences</taxon>
        <taxon>metagenomes</taxon>
        <taxon>ecological metagenomes</taxon>
    </lineage>
</organism>
<evidence type="ECO:0000313" key="2">
    <source>
        <dbReference type="EMBL" id="SVA46544.1"/>
    </source>
</evidence>
<accession>A0A381W236</accession>
<sequence length="263" mass="27219">MDLGLKDKVAIITGGSDGIGKAAAISMATEGAKVAIVGRTQSKLDAAIAEIKEVSNGEAIGIPTDVSVESDVQSMVDKVISQYGQIDILVNNAGTSSATTLEEMTDEDLRVDFGIKIYGAVYCARAVLPHLKKSDAGVIINTTTPGGKASGPGGQPTSLSRASGISLTKSWAGELAKFNIRVNTVCVGVLKSGQHRARWEAANAKDSNYSLEDHWKIVGKNVPLGRIGEAHEAGDLMCFLASSKASYITGTAVNVDGGSSPVV</sequence>
<dbReference type="FunFam" id="3.40.50.720:FF:000084">
    <property type="entry name" value="Short-chain dehydrogenase reductase"/>
    <property type="match status" value="1"/>
</dbReference>
<dbReference type="EMBL" id="UINC01010467">
    <property type="protein sequence ID" value="SVA46544.1"/>
    <property type="molecule type" value="Genomic_DNA"/>
</dbReference>
<evidence type="ECO:0008006" key="3">
    <source>
        <dbReference type="Google" id="ProtNLM"/>
    </source>
</evidence>
<dbReference type="Pfam" id="PF13561">
    <property type="entry name" value="adh_short_C2"/>
    <property type="match status" value="1"/>
</dbReference>
<dbReference type="PANTHER" id="PTHR42879:SF2">
    <property type="entry name" value="3-OXOACYL-[ACYL-CARRIER-PROTEIN] REDUCTASE FABG"/>
    <property type="match status" value="1"/>
</dbReference>
<name>A0A381W236_9ZZZZ</name>
<dbReference type="InterPro" id="IPR036291">
    <property type="entry name" value="NAD(P)-bd_dom_sf"/>
</dbReference>
<reference evidence="2" key="1">
    <citation type="submission" date="2018-05" db="EMBL/GenBank/DDBJ databases">
        <authorList>
            <person name="Lanie J.A."/>
            <person name="Ng W.-L."/>
            <person name="Kazmierczak K.M."/>
            <person name="Andrzejewski T.M."/>
            <person name="Davidsen T.M."/>
            <person name="Wayne K.J."/>
            <person name="Tettelin H."/>
            <person name="Glass J.I."/>
            <person name="Rusch D."/>
            <person name="Podicherti R."/>
            <person name="Tsui H.-C.T."/>
            <person name="Winkler M.E."/>
        </authorList>
    </citation>
    <scope>NUCLEOTIDE SEQUENCE</scope>
</reference>
<comment type="similarity">
    <text evidence="1">Belongs to the short-chain dehydrogenases/reductases (SDR) family.</text>
</comment>
<protein>
    <recommendedName>
        <fullName evidence="3">Short-chain dehydrogenase</fullName>
    </recommendedName>
</protein>
<dbReference type="SUPFAM" id="SSF51735">
    <property type="entry name" value="NAD(P)-binding Rossmann-fold domains"/>
    <property type="match status" value="1"/>
</dbReference>